<evidence type="ECO:0000313" key="1">
    <source>
        <dbReference type="EMBL" id="GAA5483219.1"/>
    </source>
</evidence>
<accession>A0ABP9UPF6</accession>
<proteinExistence type="predicted"/>
<gene>
    <name evidence="1" type="ORF">Hsar01_02448</name>
</gene>
<organism evidence="1 2">
    <name type="scientific">Haloferula sargassicola</name>
    <dbReference type="NCBI Taxonomy" id="490096"/>
    <lineage>
        <taxon>Bacteria</taxon>
        <taxon>Pseudomonadati</taxon>
        <taxon>Verrucomicrobiota</taxon>
        <taxon>Verrucomicrobiia</taxon>
        <taxon>Verrucomicrobiales</taxon>
        <taxon>Verrucomicrobiaceae</taxon>
        <taxon>Haloferula</taxon>
    </lineage>
</organism>
<keyword evidence="2" id="KW-1185">Reference proteome</keyword>
<name>A0ABP9UPF6_9BACT</name>
<evidence type="ECO:0000313" key="2">
    <source>
        <dbReference type="Proteomes" id="UP001476282"/>
    </source>
</evidence>
<dbReference type="EMBL" id="BAABRI010000013">
    <property type="protein sequence ID" value="GAA5483219.1"/>
    <property type="molecule type" value="Genomic_DNA"/>
</dbReference>
<protein>
    <submittedName>
        <fullName evidence="1">Uncharacterized protein</fullName>
    </submittedName>
</protein>
<sequence length="75" mass="8955">MEAPEKDRSHWPQAKLGSFDEVRAYRIRQWQEAGCEARLQAAWELVYDYWVGMKNLHPDELRLQRSIANLRRRAG</sequence>
<reference evidence="1 2" key="1">
    <citation type="submission" date="2024-02" db="EMBL/GenBank/DDBJ databases">
        <title>Haloferula sargassicola NBRC 104335.</title>
        <authorList>
            <person name="Ichikawa N."/>
            <person name="Katano-Makiyama Y."/>
            <person name="Hidaka K."/>
        </authorList>
    </citation>
    <scope>NUCLEOTIDE SEQUENCE [LARGE SCALE GENOMIC DNA]</scope>
    <source>
        <strain evidence="1 2">NBRC 104335</strain>
    </source>
</reference>
<comment type="caution">
    <text evidence="1">The sequence shown here is derived from an EMBL/GenBank/DDBJ whole genome shotgun (WGS) entry which is preliminary data.</text>
</comment>
<dbReference type="Proteomes" id="UP001476282">
    <property type="component" value="Unassembled WGS sequence"/>
</dbReference>